<reference evidence="2 3" key="1">
    <citation type="submission" date="2013-11" db="EMBL/GenBank/DDBJ databases">
        <title>The Genome Sequence of Phytophthora parasitica P1976.</title>
        <authorList>
            <consortium name="The Broad Institute Genomics Platform"/>
            <person name="Russ C."/>
            <person name="Tyler B."/>
            <person name="Panabieres F."/>
            <person name="Shan W."/>
            <person name="Tripathy S."/>
            <person name="Grunwald N."/>
            <person name="Machado M."/>
            <person name="Johnson C.S."/>
            <person name="Walker B."/>
            <person name="Young S."/>
            <person name="Zeng Q."/>
            <person name="Gargeya S."/>
            <person name="Fitzgerald M."/>
            <person name="Haas B."/>
            <person name="Abouelleil A."/>
            <person name="Allen A.W."/>
            <person name="Alvarado L."/>
            <person name="Arachchi H.M."/>
            <person name="Berlin A.M."/>
            <person name="Chapman S.B."/>
            <person name="Gainer-Dewar J."/>
            <person name="Goldberg J."/>
            <person name="Griggs A."/>
            <person name="Gujja S."/>
            <person name="Hansen M."/>
            <person name="Howarth C."/>
            <person name="Imamovic A."/>
            <person name="Ireland A."/>
            <person name="Larimer J."/>
            <person name="McCowan C."/>
            <person name="Murphy C."/>
            <person name="Pearson M."/>
            <person name="Poon T.W."/>
            <person name="Priest M."/>
            <person name="Roberts A."/>
            <person name="Saif S."/>
            <person name="Shea T."/>
            <person name="Sisk P."/>
            <person name="Sykes S."/>
            <person name="Wortman J."/>
            <person name="Nusbaum C."/>
            <person name="Birren B."/>
        </authorList>
    </citation>
    <scope>NUCLEOTIDE SEQUENCE [LARGE SCALE GENOMIC DNA]</scope>
    <source>
        <strain evidence="2 3">P1976</strain>
    </source>
</reference>
<organism evidence="2 3">
    <name type="scientific">Phytophthora nicotianae P1976</name>
    <dbReference type="NCBI Taxonomy" id="1317066"/>
    <lineage>
        <taxon>Eukaryota</taxon>
        <taxon>Sar</taxon>
        <taxon>Stramenopiles</taxon>
        <taxon>Oomycota</taxon>
        <taxon>Peronosporomycetes</taxon>
        <taxon>Peronosporales</taxon>
        <taxon>Peronosporaceae</taxon>
        <taxon>Phytophthora</taxon>
    </lineage>
</organism>
<accession>A0A081AP83</accession>
<name>A0A081AP83_PHYNI</name>
<evidence type="ECO:0000313" key="3">
    <source>
        <dbReference type="Proteomes" id="UP000028582"/>
    </source>
</evidence>
<gene>
    <name evidence="2" type="ORF">F444_04854</name>
</gene>
<sequence length="173" mass="19358">MDRPTYTLLTIVALGTLFDCVACDALGLSDYNANGVVYEHERYWNKSATIPSQGSVLLLSSKLNPKTPHKYTEYLLDVSKGDNKELIAFTYTTHGSVAWTFLIDNDYNSQTCGMLLLASYVSNGGDVQSLDKLCLNKMPQFNLAVLTDFQCIYLSTEDVYDGEYNPSLRDIYT</sequence>
<feature type="chain" id="PRO_5001754379" evidence="1">
    <location>
        <begin position="24"/>
        <end position="173"/>
    </location>
</feature>
<comment type="caution">
    <text evidence="2">The sequence shown here is derived from an EMBL/GenBank/DDBJ whole genome shotgun (WGS) entry which is preliminary data.</text>
</comment>
<feature type="signal peptide" evidence="1">
    <location>
        <begin position="1"/>
        <end position="23"/>
    </location>
</feature>
<dbReference type="OrthoDB" id="88832at2759"/>
<evidence type="ECO:0000256" key="1">
    <source>
        <dbReference type="SAM" id="SignalP"/>
    </source>
</evidence>
<keyword evidence="1" id="KW-0732">Signal</keyword>
<evidence type="ECO:0000313" key="2">
    <source>
        <dbReference type="EMBL" id="ETO80694.1"/>
    </source>
</evidence>
<dbReference type="EMBL" id="ANJA01000975">
    <property type="protein sequence ID" value="ETO80694.1"/>
    <property type="molecule type" value="Genomic_DNA"/>
</dbReference>
<proteinExistence type="predicted"/>
<dbReference type="Proteomes" id="UP000028582">
    <property type="component" value="Unassembled WGS sequence"/>
</dbReference>
<dbReference type="AlphaFoldDB" id="A0A081AP83"/>
<protein>
    <submittedName>
        <fullName evidence="2">Uncharacterized protein</fullName>
    </submittedName>
</protein>